<evidence type="ECO:0000313" key="7">
    <source>
        <dbReference type="EMBL" id="BBB32949.1"/>
    </source>
</evidence>
<organism evidence="7 8">
    <name type="scientific">Thermotomaculum hydrothermale</name>
    <dbReference type="NCBI Taxonomy" id="981385"/>
    <lineage>
        <taxon>Bacteria</taxon>
        <taxon>Pseudomonadati</taxon>
        <taxon>Acidobacteriota</taxon>
        <taxon>Holophagae</taxon>
        <taxon>Thermotomaculales</taxon>
        <taxon>Thermotomaculaceae</taxon>
        <taxon>Thermotomaculum</taxon>
    </lineage>
</organism>
<dbReference type="AlphaFoldDB" id="A0A7R6PHZ8"/>
<dbReference type="Gene3D" id="1.10.287.130">
    <property type="match status" value="1"/>
</dbReference>
<comment type="catalytic activity">
    <reaction evidence="1">
        <text>ATP + protein L-histidine = ADP + protein N-phospho-L-histidine.</text>
        <dbReference type="EC" id="2.7.13.3"/>
    </reaction>
</comment>
<dbReference type="InterPro" id="IPR036097">
    <property type="entry name" value="HisK_dim/P_sf"/>
</dbReference>
<protein>
    <recommendedName>
        <fullName evidence="2">histidine kinase</fullName>
        <ecNumber evidence="2">2.7.13.3</ecNumber>
    </recommendedName>
</protein>
<dbReference type="EMBL" id="AP017470">
    <property type="protein sequence ID" value="BBB32949.1"/>
    <property type="molecule type" value="Genomic_DNA"/>
</dbReference>
<dbReference type="Pfam" id="PF02518">
    <property type="entry name" value="HATPase_c"/>
    <property type="match status" value="1"/>
</dbReference>
<dbReference type="InterPro" id="IPR005467">
    <property type="entry name" value="His_kinase_dom"/>
</dbReference>
<keyword evidence="4" id="KW-0808">Transferase</keyword>
<evidence type="ECO:0000313" key="8">
    <source>
        <dbReference type="Proteomes" id="UP000595564"/>
    </source>
</evidence>
<gene>
    <name evidence="7" type="ORF">TTHT_1438</name>
</gene>
<dbReference type="RefSeq" id="WP_201327250.1">
    <property type="nucleotide sequence ID" value="NZ_AP017470.1"/>
</dbReference>
<dbReference type="SMART" id="SM00387">
    <property type="entry name" value="HATPase_c"/>
    <property type="match status" value="1"/>
</dbReference>
<evidence type="ECO:0000256" key="2">
    <source>
        <dbReference type="ARBA" id="ARBA00012438"/>
    </source>
</evidence>
<dbReference type="InterPro" id="IPR003594">
    <property type="entry name" value="HATPase_dom"/>
</dbReference>
<proteinExistence type="predicted"/>
<dbReference type="GO" id="GO:0000155">
    <property type="term" value="F:phosphorelay sensor kinase activity"/>
    <property type="evidence" value="ECO:0007669"/>
    <property type="project" value="InterPro"/>
</dbReference>
<keyword evidence="3" id="KW-0597">Phosphoprotein</keyword>
<sequence length="825" mass="95388">MKNSKKFVGVSQNQFFEILNNKTAQKIKIEGYKKILIPYNSKFSFCIFVSETTKEDFLPLFMEDILKNIPVPIIIFDNNFKTISTNITNFIESNFFEKLNKKAVEIGKQNISKLSLLESVTEKLKILNKEYRLFINPLIKGETNPGYICTIENLAIKNANNIKEISKIAENIISALSFEDLSSGIESFKKLLHLKTAGFYINKNNCLSLVFSPDEKSEKTIDLPAMIKKEFERKRLFTLHRELCLFLNPSPDSGKYFIFFKINYLKKFDFIFIASSDSPIEPRRIQQLNWLLKVCYQSILRLKRKNSVIDIFDNYQLPVILVNKKTMKIVYSNSNFKNYFGKSIIFLNEIFAPESNIKLLKGLEQAFEPFTDYFQTILKDNFKSIAKAIIIPDIVFEDNSFFAVIFKTQRDEINLKFTEINTSKTNRISLEAILKLTEKYTALITKTKNIEKSINYILSDIAKHLNLKFSLIGKLNRVGNSINILYEYFVEDTTNSKKIATILKKKKKVLFQKNEKVFELYEDEKTGRIFATKLKPIPNMEYIWVSGTKKSIKESIKENLAISNFANILQIMLRKKSKESSLTEIQREKEKFEKINNEIISTLSHEIKTPLTSIIGLSEILTPQSAEKEKDVVSAIKTNALNLLNLLENILQINKMKQNGIEVVKKQNINTNEFMENINNFVKGINKNPNVTFRIQMKNPKPCFYHDPIVIYRIIVNLLDNAFRYTKRGVVTLAITFYKEKLLIEVKDTGEGISKENLDKIFIPFFQESSSLKGNRKNSGLGLYIVKQLCDIIKGEIMVNSEKNVGSYFKITIPLKDCHEHNSNS</sequence>
<dbReference type="GO" id="GO:0005886">
    <property type="term" value="C:plasma membrane"/>
    <property type="evidence" value="ECO:0007669"/>
    <property type="project" value="TreeGrafter"/>
</dbReference>
<accession>A0A7R6PHZ8</accession>
<evidence type="ECO:0000256" key="1">
    <source>
        <dbReference type="ARBA" id="ARBA00000085"/>
    </source>
</evidence>
<dbReference type="InterPro" id="IPR004358">
    <property type="entry name" value="Sig_transdc_His_kin-like_C"/>
</dbReference>
<dbReference type="PROSITE" id="PS50109">
    <property type="entry name" value="HIS_KIN"/>
    <property type="match status" value="1"/>
</dbReference>
<evidence type="ECO:0000259" key="6">
    <source>
        <dbReference type="PROSITE" id="PS50109"/>
    </source>
</evidence>
<dbReference type="SUPFAM" id="SSF55874">
    <property type="entry name" value="ATPase domain of HSP90 chaperone/DNA topoisomerase II/histidine kinase"/>
    <property type="match status" value="1"/>
</dbReference>
<evidence type="ECO:0000256" key="3">
    <source>
        <dbReference type="ARBA" id="ARBA00022553"/>
    </source>
</evidence>
<dbReference type="CDD" id="cd00082">
    <property type="entry name" value="HisKA"/>
    <property type="match status" value="1"/>
</dbReference>
<keyword evidence="8" id="KW-1185">Reference proteome</keyword>
<reference evidence="7 8" key="1">
    <citation type="journal article" date="2012" name="Extremophiles">
        <title>Thermotomaculum hydrothermale gen. nov., sp. nov., a novel heterotrophic thermophile within the phylum Acidobacteria from a deep-sea hydrothermal vent chimney in the Southern Okinawa Trough.</title>
        <authorList>
            <person name="Izumi H."/>
            <person name="Nunoura T."/>
            <person name="Miyazaki M."/>
            <person name="Mino S."/>
            <person name="Toki T."/>
            <person name="Takai K."/>
            <person name="Sako Y."/>
            <person name="Sawabe T."/>
            <person name="Nakagawa S."/>
        </authorList>
    </citation>
    <scope>NUCLEOTIDE SEQUENCE [LARGE SCALE GENOMIC DNA]</scope>
    <source>
        <strain evidence="7 8">AC55</strain>
    </source>
</reference>
<dbReference type="InterPro" id="IPR003661">
    <property type="entry name" value="HisK_dim/P_dom"/>
</dbReference>
<dbReference type="Pfam" id="PF00512">
    <property type="entry name" value="HisKA"/>
    <property type="match status" value="1"/>
</dbReference>
<feature type="domain" description="Histidine kinase" evidence="6">
    <location>
        <begin position="602"/>
        <end position="817"/>
    </location>
</feature>
<dbReference type="InterPro" id="IPR036890">
    <property type="entry name" value="HATPase_C_sf"/>
</dbReference>
<dbReference type="KEGG" id="thyd:TTHT_1438"/>
<dbReference type="Proteomes" id="UP000595564">
    <property type="component" value="Chromosome"/>
</dbReference>
<dbReference type="SUPFAM" id="SSF47384">
    <property type="entry name" value="Homodimeric domain of signal transducing histidine kinase"/>
    <property type="match status" value="1"/>
</dbReference>
<evidence type="ECO:0000256" key="4">
    <source>
        <dbReference type="ARBA" id="ARBA00022679"/>
    </source>
</evidence>
<keyword evidence="5 7" id="KW-0418">Kinase</keyword>
<evidence type="ECO:0000256" key="5">
    <source>
        <dbReference type="ARBA" id="ARBA00022777"/>
    </source>
</evidence>
<dbReference type="SMART" id="SM00388">
    <property type="entry name" value="HisKA"/>
    <property type="match status" value="1"/>
</dbReference>
<dbReference type="PANTHER" id="PTHR43047">
    <property type="entry name" value="TWO-COMPONENT HISTIDINE PROTEIN KINASE"/>
    <property type="match status" value="1"/>
</dbReference>
<dbReference type="Gene3D" id="3.30.565.10">
    <property type="entry name" value="Histidine kinase-like ATPase, C-terminal domain"/>
    <property type="match status" value="1"/>
</dbReference>
<dbReference type="GO" id="GO:0009927">
    <property type="term" value="F:histidine phosphotransfer kinase activity"/>
    <property type="evidence" value="ECO:0007669"/>
    <property type="project" value="TreeGrafter"/>
</dbReference>
<dbReference type="PRINTS" id="PR00344">
    <property type="entry name" value="BCTRLSENSOR"/>
</dbReference>
<name>A0A7R6PHZ8_9BACT</name>
<dbReference type="PANTHER" id="PTHR43047:SF72">
    <property type="entry name" value="OSMOSENSING HISTIDINE PROTEIN KINASE SLN1"/>
    <property type="match status" value="1"/>
</dbReference>
<dbReference type="EC" id="2.7.13.3" evidence="2"/>